<dbReference type="EMBL" id="CP006734">
    <property type="protein sequence ID" value="AGW41274.1"/>
    <property type="molecule type" value="Genomic_DNA"/>
</dbReference>
<dbReference type="eggNOG" id="ENOG5033X63">
    <property type="taxonomic scope" value="Bacteria"/>
</dbReference>
<evidence type="ECO:0000256" key="1">
    <source>
        <dbReference type="SAM" id="SignalP"/>
    </source>
</evidence>
<dbReference type="AlphaFoldDB" id="U3P738"/>
<dbReference type="OrthoDB" id="5107434at2"/>
<protein>
    <recommendedName>
        <fullName evidence="4">Secreted protein</fullName>
    </recommendedName>
</protein>
<evidence type="ECO:0000313" key="2">
    <source>
        <dbReference type="EMBL" id="AGW41274.1"/>
    </source>
</evidence>
<name>U3P738_LEIXC</name>
<evidence type="ECO:0008006" key="4">
    <source>
        <dbReference type="Google" id="ProtNLM"/>
    </source>
</evidence>
<dbReference type="HOGENOM" id="CLU_1394830_0_0_11"/>
<gene>
    <name evidence="2" type="ORF">O159_11890</name>
</gene>
<organism evidence="2 3">
    <name type="scientific">Leifsonia xyli subsp. cynodontis DSM 46306</name>
    <dbReference type="NCBI Taxonomy" id="1389489"/>
    <lineage>
        <taxon>Bacteria</taxon>
        <taxon>Bacillati</taxon>
        <taxon>Actinomycetota</taxon>
        <taxon>Actinomycetes</taxon>
        <taxon>Micrococcales</taxon>
        <taxon>Microbacteriaceae</taxon>
        <taxon>Leifsonia</taxon>
    </lineage>
</organism>
<feature type="chain" id="PRO_5038922631" description="Secreted protein" evidence="1">
    <location>
        <begin position="31"/>
        <end position="195"/>
    </location>
</feature>
<proteinExistence type="predicted"/>
<evidence type="ECO:0000313" key="3">
    <source>
        <dbReference type="Proteomes" id="UP000016743"/>
    </source>
</evidence>
<dbReference type="PATRIC" id="fig|1389489.3.peg.1137"/>
<dbReference type="Proteomes" id="UP000016743">
    <property type="component" value="Chromosome"/>
</dbReference>
<accession>U3P738</accession>
<dbReference type="STRING" id="1389489.O159_11890"/>
<reference evidence="2 3" key="1">
    <citation type="journal article" date="2013" name="Genome Announc.">
        <title>Complete Genome Sequence of Leifsonia xyli subsp. cynodontis Strain DSM46306, a Gram-Positive Bacterial Pathogen of Grasses.</title>
        <authorList>
            <person name="Monteiro-Vitorello C.B."/>
            <person name="Zerillo M.M."/>
            <person name="Van Sluys M.A."/>
            <person name="Camargo L.E."/>
            <person name="Kitajima J.P."/>
        </authorList>
    </citation>
    <scope>NUCLEOTIDE SEQUENCE [LARGE SCALE GENOMIC DNA]</scope>
    <source>
        <strain evidence="2 3">DSM 46306</strain>
    </source>
</reference>
<feature type="signal peptide" evidence="1">
    <location>
        <begin position="1"/>
        <end position="30"/>
    </location>
</feature>
<keyword evidence="3" id="KW-1185">Reference proteome</keyword>
<dbReference type="KEGG" id="lxy:O159_11890"/>
<dbReference type="RefSeq" id="WP_021754725.1">
    <property type="nucleotide sequence ID" value="NC_022438.1"/>
</dbReference>
<sequence length="195" mass="20188">MFTMTKTMAALAGLATAASLTALPSAPAAASEDPALASARGFLSEYGASQATQDRLIETYLAGETWDSLSSSSKPVTVDERSAADGEYTVSTYEDGSIAVTRLETPTAEGPRAGRGISGCSVSGRTYSNCKIDTWVGVVQLAFRASYNLGTNQVTNAYGYEYTIIGACGASPSLARPAGNIARLSINAQMCAMPL</sequence>
<keyword evidence="1" id="KW-0732">Signal</keyword>